<evidence type="ECO:0000313" key="3">
    <source>
        <dbReference type="Proteomes" id="UP000177235"/>
    </source>
</evidence>
<proteinExistence type="predicted"/>
<protein>
    <recommendedName>
        <fullName evidence="1">Transglutaminase-like domain-containing protein</fullName>
    </recommendedName>
</protein>
<dbReference type="AlphaFoldDB" id="A0A1F5Q8W2"/>
<gene>
    <name evidence="2" type="ORF">A3J05_04195</name>
</gene>
<name>A0A1F5Q8W2_9BACT</name>
<sequence>MNNTIMYGLNKEEIKLFQRLNTPAKIQDFLEQIPINFERGRQTCYSPRQVLKYRRAHCMEGAMLAAAILKFHGHKPLVVDLRAHKRDRNHAIAVFKINPAPSCRGIAPRRKAILSHSSPQQAAGYSGRCWINSEWGAISKTNHAVLRYREPVYNSLRELVMSYFHEYFLNDGKKTLRSYSEPVDLSRFDTKNWITSDTDLWYIDEYLNRVPHTSILNKKQVASLRRADKIEIRAGKLTTFKRGSK</sequence>
<dbReference type="Pfam" id="PF04473">
    <property type="entry name" value="DUF553"/>
    <property type="match status" value="1"/>
</dbReference>
<dbReference type="Proteomes" id="UP000177235">
    <property type="component" value="Unassembled WGS sequence"/>
</dbReference>
<reference evidence="2 3" key="1">
    <citation type="journal article" date="2016" name="Nat. Commun.">
        <title>Thousands of microbial genomes shed light on interconnected biogeochemical processes in an aquifer system.</title>
        <authorList>
            <person name="Anantharaman K."/>
            <person name="Brown C.T."/>
            <person name="Hug L.A."/>
            <person name="Sharon I."/>
            <person name="Castelle C.J."/>
            <person name="Probst A.J."/>
            <person name="Thomas B.C."/>
            <person name="Singh A."/>
            <person name="Wilkins M.J."/>
            <person name="Karaoz U."/>
            <person name="Brodie E.L."/>
            <person name="Williams K.H."/>
            <person name="Hubbard S.S."/>
            <person name="Banfield J.F."/>
        </authorList>
    </citation>
    <scope>NUCLEOTIDE SEQUENCE [LARGE SCALE GENOMIC DNA]</scope>
</reference>
<comment type="caution">
    <text evidence="2">The sequence shown here is derived from an EMBL/GenBank/DDBJ whole genome shotgun (WGS) entry which is preliminary data.</text>
</comment>
<accession>A0A1F5Q8W2</accession>
<dbReference type="InterPro" id="IPR007562">
    <property type="entry name" value="Transglutaminase-like_domain"/>
</dbReference>
<dbReference type="EMBL" id="MFFF01000030">
    <property type="protein sequence ID" value="OGE98547.1"/>
    <property type="molecule type" value="Genomic_DNA"/>
</dbReference>
<evidence type="ECO:0000313" key="2">
    <source>
        <dbReference type="EMBL" id="OGE98547.1"/>
    </source>
</evidence>
<feature type="domain" description="Transglutaminase-like" evidence="1">
    <location>
        <begin position="31"/>
        <end position="98"/>
    </location>
</feature>
<organism evidence="2 3">
    <name type="scientific">Candidatus Doudnabacteria bacterium RIFCSPLOWO2_02_FULL_48_13</name>
    <dbReference type="NCBI Taxonomy" id="1817845"/>
    <lineage>
        <taxon>Bacteria</taxon>
        <taxon>Candidatus Doudnaibacteriota</taxon>
    </lineage>
</organism>
<evidence type="ECO:0000259" key="1">
    <source>
        <dbReference type="Pfam" id="PF04473"/>
    </source>
</evidence>